<organism evidence="2 3">
    <name type="scientific">Pseudodesulfovibrio cashew</name>
    <dbReference type="NCBI Taxonomy" id="2678688"/>
    <lineage>
        <taxon>Bacteria</taxon>
        <taxon>Pseudomonadati</taxon>
        <taxon>Thermodesulfobacteriota</taxon>
        <taxon>Desulfovibrionia</taxon>
        <taxon>Desulfovibrionales</taxon>
        <taxon>Desulfovibrionaceae</taxon>
    </lineage>
</organism>
<gene>
    <name evidence="2" type="ORF">GM415_05530</name>
</gene>
<dbReference type="RefSeq" id="WP_158946825.1">
    <property type="nucleotide sequence ID" value="NZ_CP046400.1"/>
</dbReference>
<proteinExistence type="predicted"/>
<accession>A0A6I6JEU2</accession>
<dbReference type="PANTHER" id="PTHR33525">
    <property type="match status" value="1"/>
</dbReference>
<name>A0A6I6JEU2_9BACT</name>
<protein>
    <submittedName>
        <fullName evidence="2">HDOD domain-containing protein</fullName>
    </submittedName>
</protein>
<dbReference type="Gene3D" id="1.10.3210.10">
    <property type="entry name" value="Hypothetical protein af1432"/>
    <property type="match status" value="1"/>
</dbReference>
<dbReference type="InterPro" id="IPR013976">
    <property type="entry name" value="HDOD"/>
</dbReference>
<dbReference type="KEGG" id="psel:GM415_05530"/>
<dbReference type="SMART" id="SM00471">
    <property type="entry name" value="HDc"/>
    <property type="match status" value="1"/>
</dbReference>
<feature type="domain" description="HDOD" evidence="1">
    <location>
        <begin position="141"/>
        <end position="336"/>
    </location>
</feature>
<dbReference type="AlphaFoldDB" id="A0A6I6JEU2"/>
<dbReference type="PANTHER" id="PTHR33525:SF3">
    <property type="entry name" value="RIBONUCLEASE Y"/>
    <property type="match status" value="1"/>
</dbReference>
<evidence type="ECO:0000313" key="3">
    <source>
        <dbReference type="Proteomes" id="UP000428328"/>
    </source>
</evidence>
<keyword evidence="3" id="KW-1185">Reference proteome</keyword>
<dbReference type="PROSITE" id="PS51833">
    <property type="entry name" value="HDOD"/>
    <property type="match status" value="1"/>
</dbReference>
<dbReference type="EMBL" id="CP046400">
    <property type="protein sequence ID" value="QGY39600.1"/>
    <property type="molecule type" value="Genomic_DNA"/>
</dbReference>
<dbReference type="Pfam" id="PF08668">
    <property type="entry name" value="HDOD"/>
    <property type="match status" value="1"/>
</dbReference>
<evidence type="ECO:0000313" key="2">
    <source>
        <dbReference type="EMBL" id="QGY39600.1"/>
    </source>
</evidence>
<evidence type="ECO:0000259" key="1">
    <source>
        <dbReference type="PROSITE" id="PS51833"/>
    </source>
</evidence>
<sequence>MAIKPLSELTPGMALASDLRAEDGRLLFTAGTELEERHLALLDRVGVAEVDVTEEEASLSDETLRDIEDYVRDFFLYVNPDFSPAIELFHVVLEITARAVASGWALPDLDARRATNVEHLEDIFITGMGTPETIAKHETELSSFPDIYFRIREVLEDESASAERIAKVVSTDMNLSAKLLKLVNSPLYGFSQSVDTISRAVALVGGRELSTLALGLSAINYFKDIPPELVDMRTFWRHSLACGIFAKLLAETQTGLSPERFFIGGLLHDVGRLILFKKLPYASTEAMLFARENSIPLVEAERSVIGFIHTDISVSLLAAWQFPTGISDMINFHHTPLQYPNPLEPAIIHVADNIANAVEIAEGGMYVLPGIEEGAWDLLGLEPDPFLAEAVGQYRHQIDSLMSAFF</sequence>
<reference evidence="2 3" key="1">
    <citation type="submission" date="2019-11" db="EMBL/GenBank/DDBJ databases">
        <authorList>
            <person name="Zheng R.K."/>
            <person name="Sun C.M."/>
        </authorList>
    </citation>
    <scope>NUCLEOTIDE SEQUENCE [LARGE SCALE GENOMIC DNA]</scope>
    <source>
        <strain evidence="2 3">SRB007</strain>
    </source>
</reference>
<dbReference type="InterPro" id="IPR003607">
    <property type="entry name" value="HD/PDEase_dom"/>
</dbReference>
<dbReference type="InterPro" id="IPR052340">
    <property type="entry name" value="RNase_Y/CdgJ"/>
</dbReference>
<dbReference type="SUPFAM" id="SSF109604">
    <property type="entry name" value="HD-domain/PDEase-like"/>
    <property type="match status" value="1"/>
</dbReference>
<dbReference type="Proteomes" id="UP000428328">
    <property type="component" value="Chromosome"/>
</dbReference>
<dbReference type="CDD" id="cd00077">
    <property type="entry name" value="HDc"/>
    <property type="match status" value="1"/>
</dbReference>